<evidence type="ECO:0000313" key="2">
    <source>
        <dbReference type="EMBL" id="KAF6749108.1"/>
    </source>
</evidence>
<comment type="caution">
    <text evidence="2">The sequence shown here is derived from an EMBL/GenBank/DDBJ whole genome shotgun (WGS) entry which is preliminary data.</text>
</comment>
<dbReference type="OrthoDB" id="3193844at2759"/>
<dbReference type="EMBL" id="JACGCI010000066">
    <property type="protein sequence ID" value="KAF6749108.1"/>
    <property type="molecule type" value="Genomic_DNA"/>
</dbReference>
<organism evidence="2 3">
    <name type="scientific">Ephemerocybe angulata</name>
    <dbReference type="NCBI Taxonomy" id="980116"/>
    <lineage>
        <taxon>Eukaryota</taxon>
        <taxon>Fungi</taxon>
        <taxon>Dikarya</taxon>
        <taxon>Basidiomycota</taxon>
        <taxon>Agaricomycotina</taxon>
        <taxon>Agaricomycetes</taxon>
        <taxon>Agaricomycetidae</taxon>
        <taxon>Agaricales</taxon>
        <taxon>Agaricineae</taxon>
        <taxon>Psathyrellaceae</taxon>
        <taxon>Ephemerocybe</taxon>
    </lineage>
</organism>
<dbReference type="InterPro" id="IPR011333">
    <property type="entry name" value="SKP1/BTB/POZ_sf"/>
</dbReference>
<dbReference type="InterPro" id="IPR000210">
    <property type="entry name" value="BTB/POZ_dom"/>
</dbReference>
<proteinExistence type="predicted"/>
<name>A0A8H6HNQ3_9AGAR</name>
<evidence type="ECO:0000313" key="3">
    <source>
        <dbReference type="Proteomes" id="UP000521943"/>
    </source>
</evidence>
<keyword evidence="3" id="KW-1185">Reference proteome</keyword>
<sequence>MSVVHNEPAAGTELKRSRFFYDDTPVTLQVENTLYRIPKRILVEHSQIFKDMFELPPPEGPSAVSEGSCEENPIVLPGCTNAEFEVLLELLIAPHRYSSVCPSVPILAHGPRSLQTGYHISIGTGPWISILKLATMWEMSQVRKRAIAELSERGRYDEPVGSVKRVQLGRAYGVKRWLLRGYVDLVNTKPLPGIDELASELGWETAARLTAIVRANSEATTESYFTGKEMLVPKSALMCEKCFWKSAKPKSWDRYYEPREIYDPIEHTGNIMVVFPSESMAKSLQCKYERCRSRKDDSEPIGRTRLWVNLTTLLPSPGQIPASVVEELFERELKSYADVDD</sequence>
<accession>A0A8H6HNQ3</accession>
<dbReference type="Gene3D" id="3.30.710.10">
    <property type="entry name" value="Potassium Channel Kv1.1, Chain A"/>
    <property type="match status" value="1"/>
</dbReference>
<reference evidence="2 3" key="1">
    <citation type="submission" date="2020-07" db="EMBL/GenBank/DDBJ databases">
        <title>Comparative genomics of pyrophilous fungi reveals a link between fire events and developmental genes.</title>
        <authorList>
            <consortium name="DOE Joint Genome Institute"/>
            <person name="Steindorff A.S."/>
            <person name="Carver A."/>
            <person name="Calhoun S."/>
            <person name="Stillman K."/>
            <person name="Liu H."/>
            <person name="Lipzen A."/>
            <person name="Pangilinan J."/>
            <person name="Labutti K."/>
            <person name="Bruns T.D."/>
            <person name="Grigoriev I.V."/>
        </authorList>
    </citation>
    <scope>NUCLEOTIDE SEQUENCE [LARGE SCALE GENOMIC DNA]</scope>
    <source>
        <strain evidence="2 3">CBS 144469</strain>
    </source>
</reference>
<dbReference type="PROSITE" id="PS50097">
    <property type="entry name" value="BTB"/>
    <property type="match status" value="1"/>
</dbReference>
<dbReference type="AlphaFoldDB" id="A0A8H6HNQ3"/>
<evidence type="ECO:0000259" key="1">
    <source>
        <dbReference type="PROSITE" id="PS50097"/>
    </source>
</evidence>
<dbReference type="SUPFAM" id="SSF54695">
    <property type="entry name" value="POZ domain"/>
    <property type="match status" value="1"/>
</dbReference>
<gene>
    <name evidence="2" type="ORF">DFP72DRAFT_1014694</name>
</gene>
<protein>
    <recommendedName>
        <fullName evidence="1">BTB domain-containing protein</fullName>
    </recommendedName>
</protein>
<feature type="domain" description="BTB" evidence="1">
    <location>
        <begin position="24"/>
        <end position="91"/>
    </location>
</feature>
<dbReference type="Proteomes" id="UP000521943">
    <property type="component" value="Unassembled WGS sequence"/>
</dbReference>